<dbReference type="Pfam" id="PF00098">
    <property type="entry name" value="zf-CCHC"/>
    <property type="match status" value="1"/>
</dbReference>
<feature type="domain" description="CCHC-type" evidence="2">
    <location>
        <begin position="207"/>
        <end position="223"/>
    </location>
</feature>
<evidence type="ECO:0000259" key="2">
    <source>
        <dbReference type="PROSITE" id="PS50158"/>
    </source>
</evidence>
<dbReference type="SMART" id="SM00343">
    <property type="entry name" value="ZnF_C2HC"/>
    <property type="match status" value="2"/>
</dbReference>
<dbReference type="PROSITE" id="PS50158">
    <property type="entry name" value="ZF_CCHC"/>
    <property type="match status" value="1"/>
</dbReference>
<dbReference type="InterPro" id="IPR036875">
    <property type="entry name" value="Znf_CCHC_sf"/>
</dbReference>
<dbReference type="AlphaFoldDB" id="A0A3Q0J4I5"/>
<dbReference type="SUPFAM" id="SSF57756">
    <property type="entry name" value="Retrovirus zinc finger-like domains"/>
    <property type="match status" value="1"/>
</dbReference>
<name>A0A3Q0J4I5_DIACI</name>
<dbReference type="RefSeq" id="XP_026683414.1">
    <property type="nucleotide sequence ID" value="XM_026827613.1"/>
</dbReference>
<organism evidence="3 4">
    <name type="scientific">Diaphorina citri</name>
    <name type="common">Asian citrus psyllid</name>
    <dbReference type="NCBI Taxonomy" id="121845"/>
    <lineage>
        <taxon>Eukaryota</taxon>
        <taxon>Metazoa</taxon>
        <taxon>Ecdysozoa</taxon>
        <taxon>Arthropoda</taxon>
        <taxon>Hexapoda</taxon>
        <taxon>Insecta</taxon>
        <taxon>Pterygota</taxon>
        <taxon>Neoptera</taxon>
        <taxon>Paraneoptera</taxon>
        <taxon>Hemiptera</taxon>
        <taxon>Sternorrhyncha</taxon>
        <taxon>Psylloidea</taxon>
        <taxon>Psyllidae</taxon>
        <taxon>Diaphorininae</taxon>
        <taxon>Diaphorina</taxon>
    </lineage>
</organism>
<keyword evidence="1" id="KW-0862">Zinc</keyword>
<keyword evidence="1" id="KW-0863">Zinc-finger</keyword>
<dbReference type="STRING" id="121845.A0A3Q0J4I5"/>
<evidence type="ECO:0000313" key="3">
    <source>
        <dbReference type="Proteomes" id="UP000079169"/>
    </source>
</evidence>
<protein>
    <submittedName>
        <fullName evidence="4">Uncharacterized protein LOC113469743</fullName>
    </submittedName>
</protein>
<dbReference type="GO" id="GO:0008270">
    <property type="term" value="F:zinc ion binding"/>
    <property type="evidence" value="ECO:0007669"/>
    <property type="project" value="UniProtKB-KW"/>
</dbReference>
<sequence length="404" mass="47726">MSMSKFGIKPFDGKNFGNFLYRIEAILDENDCKEAIEEPMKESDSAKSKKKNAIAKSILIQCMSDECLDLIKECETAYEIIKTLKQNYARKSLTEQMQLKRQLANLKFDEKVPLKEFFIRFDALIRDLKDCGIVIREKERICNLLFAMPKSYDFVTSSLETLENVNGLNMDFVKNRLLSEEVKKCRHVNVDQASTDKPAVFHDHVIRCYLCNQLGHKKIDCPKLEKDCNKQRYYNNPTYNKHKEFRQYDNKPVGKSYHYQYKEKERICNLLLAMPRSYDFVTSSLETLENVNGLNMDFVKNRLLSEEVKKCRHVNVDQASTDKPAVFHDHVIRCYLCNQLGYKKIDCPKLEKDCNKQRYYNNPTYNKHKEFRQYDNKPVGKSYHYQYNNEPHQFNKSSLFLILN</sequence>
<dbReference type="PANTHER" id="PTHR35317:SF23">
    <property type="entry name" value="OS04G0629600 PROTEIN"/>
    <property type="match status" value="1"/>
</dbReference>
<reference evidence="4" key="1">
    <citation type="submission" date="2025-08" db="UniProtKB">
        <authorList>
            <consortium name="RefSeq"/>
        </authorList>
    </citation>
    <scope>IDENTIFICATION</scope>
</reference>
<evidence type="ECO:0000256" key="1">
    <source>
        <dbReference type="PROSITE-ProRule" id="PRU00047"/>
    </source>
</evidence>
<proteinExistence type="predicted"/>
<accession>A0A3Q0J4I5</accession>
<dbReference type="KEGG" id="dci:113469743"/>
<dbReference type="GO" id="GO:0003676">
    <property type="term" value="F:nucleic acid binding"/>
    <property type="evidence" value="ECO:0007669"/>
    <property type="project" value="InterPro"/>
</dbReference>
<dbReference type="Pfam" id="PF14223">
    <property type="entry name" value="Retrotran_gag_2"/>
    <property type="match status" value="1"/>
</dbReference>
<dbReference type="GeneID" id="113469743"/>
<keyword evidence="1" id="KW-0479">Metal-binding</keyword>
<dbReference type="InterPro" id="IPR001878">
    <property type="entry name" value="Znf_CCHC"/>
</dbReference>
<dbReference type="PaxDb" id="121845-A0A3Q0J4I5"/>
<dbReference type="Proteomes" id="UP000079169">
    <property type="component" value="Unplaced"/>
</dbReference>
<gene>
    <name evidence="4" type="primary">LOC113469743</name>
</gene>
<dbReference type="PANTHER" id="PTHR35317">
    <property type="entry name" value="OS04G0629600 PROTEIN"/>
    <property type="match status" value="1"/>
</dbReference>
<keyword evidence="3" id="KW-1185">Reference proteome</keyword>
<evidence type="ECO:0000313" key="4">
    <source>
        <dbReference type="RefSeq" id="XP_026683414.1"/>
    </source>
</evidence>